<dbReference type="SUPFAM" id="SSF51556">
    <property type="entry name" value="Metallo-dependent hydrolases"/>
    <property type="match status" value="1"/>
</dbReference>
<evidence type="ECO:0000256" key="1">
    <source>
        <dbReference type="ARBA" id="ARBA00001947"/>
    </source>
</evidence>
<dbReference type="PANTHER" id="PTHR11409:SF37">
    <property type="entry name" value="ADENOSINE DEAMINASE DOMAIN-CONTAINING PROTEIN"/>
    <property type="match status" value="1"/>
</dbReference>
<comment type="caution">
    <text evidence="5">The sequence shown here is derived from an EMBL/GenBank/DDBJ whole genome shotgun (WGS) entry which is preliminary data.</text>
</comment>
<dbReference type="AlphaFoldDB" id="A0A428NPF7"/>
<evidence type="ECO:0000259" key="4">
    <source>
        <dbReference type="Pfam" id="PF00962"/>
    </source>
</evidence>
<sequence>MQSNQLYDDNGSSSSGSRQIMKLIVDKVRAFQDEMSSEGKKVLVVSKPSTCFSFKLEWPGWIAGFDLAGEESRGKPLEAFVPELLGFKRRCEEASIDIPFLFHCGETIADEGDNLSHALNLGSKRIGHGFALINHPCIMQRMKDEGVCLELCPISNEISGLAGRISQAAMYPLMANNVHCTINSDNGTLFRSSLSHDFYQVLVGKSDMSLSGCRQLILWSIEHAWLEAEEYGLIRDEWERQWAAFLDWIIETYWDQYMSSTNMLLQS</sequence>
<dbReference type="Gene3D" id="3.20.20.140">
    <property type="entry name" value="Metal-dependent hydrolases"/>
    <property type="match status" value="1"/>
</dbReference>
<name>A0A428NPF7_9HYPO</name>
<dbReference type="InterPro" id="IPR032466">
    <property type="entry name" value="Metal_Hydrolase"/>
</dbReference>
<dbReference type="InterPro" id="IPR001365">
    <property type="entry name" value="A_deaminase_dom"/>
</dbReference>
<keyword evidence="6" id="KW-1185">Reference proteome</keyword>
<evidence type="ECO:0000256" key="2">
    <source>
        <dbReference type="ARBA" id="ARBA00022723"/>
    </source>
</evidence>
<dbReference type="EMBL" id="NKCI01000358">
    <property type="protein sequence ID" value="RSL42612.1"/>
    <property type="molecule type" value="Genomic_DNA"/>
</dbReference>
<dbReference type="OrthoDB" id="7202371at2759"/>
<feature type="domain" description="Adenosine deaminase" evidence="4">
    <location>
        <begin position="61"/>
        <end position="237"/>
    </location>
</feature>
<dbReference type="PANTHER" id="PTHR11409">
    <property type="entry name" value="ADENOSINE DEAMINASE"/>
    <property type="match status" value="1"/>
</dbReference>
<evidence type="ECO:0000313" key="6">
    <source>
        <dbReference type="Proteomes" id="UP000288168"/>
    </source>
</evidence>
<organism evidence="5 6">
    <name type="scientific">Fusarium duplospermum</name>
    <dbReference type="NCBI Taxonomy" id="1325734"/>
    <lineage>
        <taxon>Eukaryota</taxon>
        <taxon>Fungi</taxon>
        <taxon>Dikarya</taxon>
        <taxon>Ascomycota</taxon>
        <taxon>Pezizomycotina</taxon>
        <taxon>Sordariomycetes</taxon>
        <taxon>Hypocreomycetidae</taxon>
        <taxon>Hypocreales</taxon>
        <taxon>Nectriaceae</taxon>
        <taxon>Fusarium</taxon>
        <taxon>Fusarium solani species complex</taxon>
    </lineage>
</organism>
<evidence type="ECO:0000313" key="5">
    <source>
        <dbReference type="EMBL" id="RSL42612.1"/>
    </source>
</evidence>
<dbReference type="STRING" id="1325734.A0A428NPF7"/>
<dbReference type="GO" id="GO:0004000">
    <property type="term" value="F:adenosine deaminase activity"/>
    <property type="evidence" value="ECO:0007669"/>
    <property type="project" value="TreeGrafter"/>
</dbReference>
<evidence type="ECO:0000256" key="3">
    <source>
        <dbReference type="ARBA" id="ARBA00022801"/>
    </source>
</evidence>
<dbReference type="GO" id="GO:0046872">
    <property type="term" value="F:metal ion binding"/>
    <property type="evidence" value="ECO:0007669"/>
    <property type="project" value="UniProtKB-KW"/>
</dbReference>
<protein>
    <recommendedName>
        <fullName evidence="4">Adenosine deaminase domain-containing protein</fullName>
    </recommendedName>
</protein>
<dbReference type="Proteomes" id="UP000288168">
    <property type="component" value="Unassembled WGS sequence"/>
</dbReference>
<reference evidence="5 6" key="1">
    <citation type="submission" date="2017-06" db="EMBL/GenBank/DDBJ databases">
        <title>Comparative genomic analysis of Ambrosia Fusariam Clade fungi.</title>
        <authorList>
            <person name="Stajich J.E."/>
            <person name="Carrillo J."/>
            <person name="Kijimoto T."/>
            <person name="Eskalen A."/>
            <person name="O'Donnell K."/>
            <person name="Kasson M."/>
        </authorList>
    </citation>
    <scope>NUCLEOTIDE SEQUENCE [LARGE SCALE GENOMIC DNA]</scope>
    <source>
        <strain evidence="5 6">NRRL62584</strain>
    </source>
</reference>
<comment type="cofactor">
    <cofactor evidence="1">
        <name>Zn(2+)</name>
        <dbReference type="ChEBI" id="CHEBI:29105"/>
    </cofactor>
</comment>
<accession>A0A428NPF7</accession>
<dbReference type="GO" id="GO:0046103">
    <property type="term" value="P:inosine biosynthetic process"/>
    <property type="evidence" value="ECO:0007669"/>
    <property type="project" value="TreeGrafter"/>
</dbReference>
<gene>
    <name evidence="5" type="ORF">CEP54_015421</name>
</gene>
<dbReference type="Pfam" id="PF00962">
    <property type="entry name" value="A_deaminase"/>
    <property type="match status" value="1"/>
</dbReference>
<dbReference type="GO" id="GO:0006154">
    <property type="term" value="P:adenosine catabolic process"/>
    <property type="evidence" value="ECO:0007669"/>
    <property type="project" value="TreeGrafter"/>
</dbReference>
<dbReference type="InterPro" id="IPR006330">
    <property type="entry name" value="Ado/ade_deaminase"/>
</dbReference>
<proteinExistence type="predicted"/>
<keyword evidence="3" id="KW-0378">Hydrolase</keyword>
<keyword evidence="2" id="KW-0479">Metal-binding</keyword>